<dbReference type="InterPro" id="IPR050287">
    <property type="entry name" value="MTA/SAH_deaminase"/>
</dbReference>
<dbReference type="SUPFAM" id="SSF51338">
    <property type="entry name" value="Composite domain of metallo-dependent hydrolases"/>
    <property type="match status" value="1"/>
</dbReference>
<dbReference type="GO" id="GO:0016814">
    <property type="term" value="F:hydrolase activity, acting on carbon-nitrogen (but not peptide) bonds, in cyclic amidines"/>
    <property type="evidence" value="ECO:0007669"/>
    <property type="project" value="UniProtKB-ARBA"/>
</dbReference>
<dbReference type="GO" id="GO:0046872">
    <property type="term" value="F:metal ion binding"/>
    <property type="evidence" value="ECO:0007669"/>
    <property type="project" value="UniProtKB-KW"/>
</dbReference>
<dbReference type="AlphaFoldDB" id="A0AAV8V0S6"/>
<dbReference type="EMBL" id="JAMWBK010000002">
    <property type="protein sequence ID" value="KAJ8907899.1"/>
    <property type="molecule type" value="Genomic_DNA"/>
</dbReference>
<keyword evidence="1" id="KW-0479">Metal-binding</keyword>
<dbReference type="CDD" id="cd01298">
    <property type="entry name" value="ATZ_TRZ_like"/>
    <property type="match status" value="1"/>
</dbReference>
<organism evidence="5 6">
    <name type="scientific">Rhodosorus marinus</name>
    <dbReference type="NCBI Taxonomy" id="101924"/>
    <lineage>
        <taxon>Eukaryota</taxon>
        <taxon>Rhodophyta</taxon>
        <taxon>Stylonematophyceae</taxon>
        <taxon>Stylonematales</taxon>
        <taxon>Stylonemataceae</taxon>
        <taxon>Rhodosorus</taxon>
    </lineage>
</organism>
<dbReference type="SUPFAM" id="SSF51556">
    <property type="entry name" value="Metallo-dependent hydrolases"/>
    <property type="match status" value="1"/>
</dbReference>
<name>A0AAV8V0S6_9RHOD</name>
<dbReference type="Gene3D" id="2.30.40.10">
    <property type="entry name" value="Urease, subunit C, domain 1"/>
    <property type="match status" value="1"/>
</dbReference>
<dbReference type="GO" id="GO:0019239">
    <property type="term" value="F:deaminase activity"/>
    <property type="evidence" value="ECO:0007669"/>
    <property type="project" value="InterPro"/>
</dbReference>
<dbReference type="InterPro" id="IPR011059">
    <property type="entry name" value="Metal-dep_hydrolase_composite"/>
</dbReference>
<gene>
    <name evidence="5" type="ORF">NDN08_008002</name>
</gene>
<accession>A0AAV8V0S6</accession>
<dbReference type="PANTHER" id="PTHR43794">
    <property type="entry name" value="AMINOHYDROLASE SSNA-RELATED"/>
    <property type="match status" value="1"/>
</dbReference>
<dbReference type="Proteomes" id="UP001157974">
    <property type="component" value="Unassembled WGS sequence"/>
</dbReference>
<reference evidence="5 6" key="1">
    <citation type="journal article" date="2023" name="Nat. Commun.">
        <title>Origin of minicircular mitochondrial genomes in red algae.</title>
        <authorList>
            <person name="Lee Y."/>
            <person name="Cho C.H."/>
            <person name="Lee Y.M."/>
            <person name="Park S.I."/>
            <person name="Yang J.H."/>
            <person name="West J.A."/>
            <person name="Bhattacharya D."/>
            <person name="Yoon H.S."/>
        </authorList>
    </citation>
    <scope>NUCLEOTIDE SEQUENCE [LARGE SCALE GENOMIC DNA]</scope>
    <source>
        <strain evidence="5 6">CCMP1338</strain>
        <tissue evidence="5">Whole cell</tissue>
    </source>
</reference>
<evidence type="ECO:0000256" key="3">
    <source>
        <dbReference type="ARBA" id="ARBA00022833"/>
    </source>
</evidence>
<dbReference type="Pfam" id="PF01979">
    <property type="entry name" value="Amidohydro_1"/>
    <property type="match status" value="1"/>
</dbReference>
<protein>
    <recommendedName>
        <fullName evidence="4">Amidohydrolase-related domain-containing protein</fullName>
    </recommendedName>
</protein>
<feature type="domain" description="Amidohydrolase-related" evidence="4">
    <location>
        <begin position="62"/>
        <end position="423"/>
    </location>
</feature>
<keyword evidence="6" id="KW-1185">Reference proteome</keyword>
<dbReference type="PANTHER" id="PTHR43794:SF11">
    <property type="entry name" value="AMIDOHYDROLASE-RELATED DOMAIN-CONTAINING PROTEIN"/>
    <property type="match status" value="1"/>
</dbReference>
<proteinExistence type="inferred from homology"/>
<evidence type="ECO:0000313" key="5">
    <source>
        <dbReference type="EMBL" id="KAJ8907899.1"/>
    </source>
</evidence>
<dbReference type="NCBIfam" id="NF006549">
    <property type="entry name" value="PRK09045.1"/>
    <property type="match status" value="1"/>
</dbReference>
<dbReference type="Gene3D" id="3.20.20.140">
    <property type="entry name" value="Metal-dependent hydrolases"/>
    <property type="match status" value="1"/>
</dbReference>
<dbReference type="FunFam" id="3.20.20.140:FF:000014">
    <property type="entry name" value="5-methylthioadenosine/S-adenosylhomocysteine deaminase"/>
    <property type="match status" value="1"/>
</dbReference>
<sequence length="464" mass="50519">MKEVVDQVISAQWIAPVMPDPTEVRKNCSVVLNGGVITDILGSEEAKLKYNAKEWTDFENHMLIPGLVNAHTHASMTLMRGIGDDEPLMSWLQNTIWPIEMSLGNEDFCHDGTMLSAVEMLKSGTTTFNDMYWHPSATARACGEVGIRAVLGMIVVGFPSSYAKDYDEYIQKGQSTLAEFLDHPTVHFSYAPHAPYTVSDEILTRLGDLCKAEDRKLHIHLHETEDECNSSEALDKSPMCHRSEFAGRPIQNLERLGLLNKNLVAAHAVHVKDEEIALLAEREVSTVHCPTSNLKLASGFCPVAKLLEAGVNVAIGTDGSASNNALDMVAEMKTAAILAKAVAKDTTAVPAATALKMATYNGAKALGLGDKIGSLQVGKSGDMIAVELGARAANTPVFDPISSFVYSSHGADVSDAWVNGQRVMRERRVTTMDEKDILEKAHSWVDKINALNLDPHPNHHPKET</sequence>
<dbReference type="InterPro" id="IPR023512">
    <property type="entry name" value="Deaminase_MtaD/DadD"/>
</dbReference>
<evidence type="ECO:0000256" key="1">
    <source>
        <dbReference type="ARBA" id="ARBA00022723"/>
    </source>
</evidence>
<dbReference type="HAMAP" id="MF_01281">
    <property type="entry name" value="MTA_SAH_deamin"/>
    <property type="match status" value="1"/>
</dbReference>
<keyword evidence="3" id="KW-0862">Zinc</keyword>
<comment type="caution">
    <text evidence="5">The sequence shown here is derived from an EMBL/GenBank/DDBJ whole genome shotgun (WGS) entry which is preliminary data.</text>
</comment>
<evidence type="ECO:0000259" key="4">
    <source>
        <dbReference type="Pfam" id="PF01979"/>
    </source>
</evidence>
<dbReference type="InterPro" id="IPR032466">
    <property type="entry name" value="Metal_Hydrolase"/>
</dbReference>
<evidence type="ECO:0000313" key="6">
    <source>
        <dbReference type="Proteomes" id="UP001157974"/>
    </source>
</evidence>
<evidence type="ECO:0000256" key="2">
    <source>
        <dbReference type="ARBA" id="ARBA00022801"/>
    </source>
</evidence>
<keyword evidence="2" id="KW-0378">Hydrolase</keyword>
<dbReference type="InterPro" id="IPR006680">
    <property type="entry name" value="Amidohydro-rel"/>
</dbReference>